<protein>
    <recommendedName>
        <fullName evidence="2">Purple acid phosphatase</fullName>
        <ecNumber evidence="2">3.1.3.2</ecNumber>
    </recommendedName>
</protein>
<feature type="chain" id="PRO_5034757669" description="Purple acid phosphatase" evidence="2">
    <location>
        <begin position="22"/>
        <end position="376"/>
    </location>
</feature>
<evidence type="ECO:0000313" key="6">
    <source>
        <dbReference type="Proteomes" id="UP000646827"/>
    </source>
</evidence>
<feature type="signal peptide" evidence="2">
    <location>
        <begin position="1"/>
        <end position="21"/>
    </location>
</feature>
<evidence type="ECO:0000259" key="3">
    <source>
        <dbReference type="Pfam" id="PF00149"/>
    </source>
</evidence>
<accession>A0A8H7VEP1</accession>
<dbReference type="GO" id="GO:0003993">
    <property type="term" value="F:acid phosphatase activity"/>
    <property type="evidence" value="ECO:0007669"/>
    <property type="project" value="UniProtKB-EC"/>
</dbReference>
<dbReference type="Pfam" id="PF00149">
    <property type="entry name" value="Metallophos"/>
    <property type="match status" value="1"/>
</dbReference>
<dbReference type="Proteomes" id="UP000646827">
    <property type="component" value="Unassembled WGS sequence"/>
</dbReference>
<organism evidence="5 6">
    <name type="scientific">Circinella minor</name>
    <dbReference type="NCBI Taxonomy" id="1195481"/>
    <lineage>
        <taxon>Eukaryota</taxon>
        <taxon>Fungi</taxon>
        <taxon>Fungi incertae sedis</taxon>
        <taxon>Mucoromycota</taxon>
        <taxon>Mucoromycotina</taxon>
        <taxon>Mucoromycetes</taxon>
        <taxon>Mucorales</taxon>
        <taxon>Lichtheimiaceae</taxon>
        <taxon>Circinella</taxon>
    </lineage>
</organism>
<comment type="similarity">
    <text evidence="2">Belongs to the metallophosphoesterase superfamily. Purple acid phosphatase family.</text>
</comment>
<dbReference type="EMBL" id="JAEPRB010000278">
    <property type="protein sequence ID" value="KAG2217715.1"/>
    <property type="molecule type" value="Genomic_DNA"/>
</dbReference>
<evidence type="ECO:0000256" key="2">
    <source>
        <dbReference type="RuleBase" id="RU361203"/>
    </source>
</evidence>
<evidence type="ECO:0000313" key="5">
    <source>
        <dbReference type="EMBL" id="KAG2217715.1"/>
    </source>
</evidence>
<feature type="domain" description="Calcineurin-like phosphoesterase" evidence="3">
    <location>
        <begin position="177"/>
        <end position="346"/>
    </location>
</feature>
<dbReference type="Gene3D" id="3.60.21.10">
    <property type="match status" value="1"/>
</dbReference>
<dbReference type="PANTHER" id="PTHR45867">
    <property type="entry name" value="PURPLE ACID PHOSPHATASE"/>
    <property type="match status" value="1"/>
</dbReference>
<name>A0A8H7VEP1_9FUNG</name>
<keyword evidence="1 2" id="KW-0732">Signal</keyword>
<evidence type="ECO:0000259" key="4">
    <source>
        <dbReference type="Pfam" id="PF16656"/>
    </source>
</evidence>
<dbReference type="InterPro" id="IPR015914">
    <property type="entry name" value="PAPs_N"/>
</dbReference>
<dbReference type="OrthoDB" id="45007at2759"/>
<dbReference type="AlphaFoldDB" id="A0A8H7VEP1"/>
<dbReference type="InterPro" id="IPR029052">
    <property type="entry name" value="Metallo-depent_PP-like"/>
</dbReference>
<sequence>MIKRSTFLFLFNFILSSFILSNSCVSAGRDLPGGPGRLAFLDVFNMGGNWNRSYATIEPQQIHMTWLSEGDYFRVQFVTTDKVKETQLQYWPLHKKTKRNIESITISGEESNPFVDGGISQRLMHLHNLKSNKLSKSTIYEYKVGSVQDNSNTIFWSPIYQFHTPDSSPGFKFIAAADMGVVNAVSMPILKELAKQHTFDFMTFMGDQAYDLADMDGLKGDEYMNFAQALYARLPLLTTPGNHENAYNFSHYINRFDLLPYQESKSPSPLFYSFNYKSLHLVSISTEPFFEEDETLAVQQVQTMIHWMDQDLKNHQGKWVIVMGHRPLYCSPKNEKDCTYQADTLRNGIVSKQDNVTRLTQGLEEVFERHKIDLYL</sequence>
<dbReference type="InterPro" id="IPR008963">
    <property type="entry name" value="Purple_acid_Pase-like_N"/>
</dbReference>
<evidence type="ECO:0000256" key="1">
    <source>
        <dbReference type="ARBA" id="ARBA00022729"/>
    </source>
</evidence>
<dbReference type="EC" id="3.1.3.2" evidence="2"/>
<dbReference type="Gene3D" id="2.60.40.380">
    <property type="entry name" value="Purple acid phosphatase-like, N-terminal"/>
    <property type="match status" value="1"/>
</dbReference>
<keyword evidence="6" id="KW-1185">Reference proteome</keyword>
<feature type="non-terminal residue" evidence="5">
    <location>
        <position position="1"/>
    </location>
</feature>
<dbReference type="SUPFAM" id="SSF49363">
    <property type="entry name" value="Purple acid phosphatase, N-terminal domain"/>
    <property type="match status" value="1"/>
</dbReference>
<dbReference type="InterPro" id="IPR004843">
    <property type="entry name" value="Calcineurin-like_PHP"/>
</dbReference>
<dbReference type="PANTHER" id="PTHR45867:SF3">
    <property type="entry name" value="ACID PHOSPHATASE TYPE 7"/>
    <property type="match status" value="1"/>
</dbReference>
<comment type="catalytic activity">
    <reaction evidence="2">
        <text>a phosphate monoester + H2O = an alcohol + phosphate</text>
        <dbReference type="Rhea" id="RHEA:15017"/>
        <dbReference type="ChEBI" id="CHEBI:15377"/>
        <dbReference type="ChEBI" id="CHEBI:30879"/>
        <dbReference type="ChEBI" id="CHEBI:43474"/>
        <dbReference type="ChEBI" id="CHEBI:67140"/>
        <dbReference type="EC" id="3.1.3.2"/>
    </reaction>
</comment>
<gene>
    <name evidence="5" type="ORF">INT45_009078</name>
</gene>
<proteinExistence type="inferred from homology"/>
<dbReference type="Pfam" id="PF16656">
    <property type="entry name" value="Pur_ac_phosph_N"/>
    <property type="match status" value="1"/>
</dbReference>
<comment type="caution">
    <text evidence="5">The sequence shown here is derived from an EMBL/GenBank/DDBJ whole genome shotgun (WGS) entry which is preliminary data.</text>
</comment>
<keyword evidence="2" id="KW-0378">Hydrolase</keyword>
<reference evidence="5 6" key="1">
    <citation type="submission" date="2020-12" db="EMBL/GenBank/DDBJ databases">
        <title>Metabolic potential, ecology and presence of endohyphal bacteria is reflected in genomic diversity of Mucoromycotina.</title>
        <authorList>
            <person name="Muszewska A."/>
            <person name="Okrasinska A."/>
            <person name="Steczkiewicz K."/>
            <person name="Drgas O."/>
            <person name="Orlowska M."/>
            <person name="Perlinska-Lenart U."/>
            <person name="Aleksandrzak-Piekarczyk T."/>
            <person name="Szatraj K."/>
            <person name="Zielenkiewicz U."/>
            <person name="Pilsyk S."/>
            <person name="Malc E."/>
            <person name="Mieczkowski P."/>
            <person name="Kruszewska J.S."/>
            <person name="Biernat P."/>
            <person name="Pawlowska J."/>
        </authorList>
    </citation>
    <scope>NUCLEOTIDE SEQUENCE [LARGE SCALE GENOMIC DNA]</scope>
    <source>
        <strain evidence="5 6">CBS 142.35</strain>
    </source>
</reference>
<feature type="domain" description="Purple acid phosphatase N-terminal" evidence="4">
    <location>
        <begin position="59"/>
        <end position="164"/>
    </location>
</feature>
<dbReference type="SUPFAM" id="SSF56300">
    <property type="entry name" value="Metallo-dependent phosphatases"/>
    <property type="match status" value="1"/>
</dbReference>
<dbReference type="GO" id="GO:0046872">
    <property type="term" value="F:metal ion binding"/>
    <property type="evidence" value="ECO:0007669"/>
    <property type="project" value="InterPro"/>
</dbReference>